<dbReference type="InterPro" id="IPR020846">
    <property type="entry name" value="MFS_dom"/>
</dbReference>
<feature type="domain" description="Major facilitator superfamily (MFS) profile" evidence="8">
    <location>
        <begin position="24"/>
        <end position="432"/>
    </location>
</feature>
<evidence type="ECO:0000256" key="1">
    <source>
        <dbReference type="ARBA" id="ARBA00004651"/>
    </source>
</evidence>
<gene>
    <name evidence="9" type="ORF">B7R54_17910</name>
</gene>
<keyword evidence="3" id="KW-1003">Cell membrane</keyword>
<evidence type="ECO:0000256" key="4">
    <source>
        <dbReference type="ARBA" id="ARBA00022692"/>
    </source>
</evidence>
<feature type="transmembrane region" description="Helical" evidence="7">
    <location>
        <begin position="165"/>
        <end position="187"/>
    </location>
</feature>
<keyword evidence="10" id="KW-1185">Reference proteome</keyword>
<feature type="transmembrane region" description="Helical" evidence="7">
    <location>
        <begin position="283"/>
        <end position="302"/>
    </location>
</feature>
<proteinExistence type="predicted"/>
<evidence type="ECO:0000256" key="3">
    <source>
        <dbReference type="ARBA" id="ARBA00022475"/>
    </source>
</evidence>
<dbReference type="PANTHER" id="PTHR43045">
    <property type="entry name" value="SHIKIMATE TRANSPORTER"/>
    <property type="match status" value="1"/>
</dbReference>
<evidence type="ECO:0000256" key="7">
    <source>
        <dbReference type="SAM" id="Phobius"/>
    </source>
</evidence>
<dbReference type="InterPro" id="IPR005829">
    <property type="entry name" value="Sugar_transporter_CS"/>
</dbReference>
<keyword evidence="5 7" id="KW-1133">Transmembrane helix</keyword>
<dbReference type="Gene3D" id="1.20.1250.20">
    <property type="entry name" value="MFS general substrate transporter like domains"/>
    <property type="match status" value="1"/>
</dbReference>
<feature type="transmembrane region" description="Helical" evidence="7">
    <location>
        <begin position="314"/>
        <end position="333"/>
    </location>
</feature>
<dbReference type="RefSeq" id="WP_116416251.1">
    <property type="nucleotide sequence ID" value="NZ_NBWZ01000001.1"/>
</dbReference>
<dbReference type="PROSITE" id="PS00217">
    <property type="entry name" value="SUGAR_TRANSPORT_2"/>
    <property type="match status" value="1"/>
</dbReference>
<accession>A0A3E0VLK7</accession>
<keyword evidence="2" id="KW-0813">Transport</keyword>
<dbReference type="OrthoDB" id="8953821at2"/>
<comment type="caution">
    <text evidence="9">The sequence shown here is derived from an EMBL/GenBank/DDBJ whole genome shotgun (WGS) entry which is preliminary data.</text>
</comment>
<name>A0A3E0VLK7_9MICO</name>
<evidence type="ECO:0000256" key="5">
    <source>
        <dbReference type="ARBA" id="ARBA00022989"/>
    </source>
</evidence>
<dbReference type="GO" id="GO:0022857">
    <property type="term" value="F:transmembrane transporter activity"/>
    <property type="evidence" value="ECO:0007669"/>
    <property type="project" value="InterPro"/>
</dbReference>
<protein>
    <submittedName>
        <fullName evidence="9">MFS transporter</fullName>
    </submittedName>
</protein>
<dbReference type="PROSITE" id="PS50850">
    <property type="entry name" value="MFS"/>
    <property type="match status" value="1"/>
</dbReference>
<evidence type="ECO:0000256" key="6">
    <source>
        <dbReference type="ARBA" id="ARBA00023136"/>
    </source>
</evidence>
<feature type="transmembrane region" description="Helical" evidence="7">
    <location>
        <begin position="405"/>
        <end position="425"/>
    </location>
</feature>
<feature type="transmembrane region" description="Helical" evidence="7">
    <location>
        <begin position="96"/>
        <end position="129"/>
    </location>
</feature>
<feature type="transmembrane region" description="Helical" evidence="7">
    <location>
        <begin position="249"/>
        <end position="271"/>
    </location>
</feature>
<evidence type="ECO:0000259" key="8">
    <source>
        <dbReference type="PROSITE" id="PS50850"/>
    </source>
</evidence>
<keyword evidence="4 7" id="KW-0812">Transmembrane</keyword>
<keyword evidence="6 7" id="KW-0472">Membrane</keyword>
<evidence type="ECO:0000313" key="10">
    <source>
        <dbReference type="Proteomes" id="UP000256486"/>
    </source>
</evidence>
<evidence type="ECO:0000256" key="2">
    <source>
        <dbReference type="ARBA" id="ARBA00022448"/>
    </source>
</evidence>
<dbReference type="GO" id="GO:0005886">
    <property type="term" value="C:plasma membrane"/>
    <property type="evidence" value="ECO:0007669"/>
    <property type="project" value="UniProtKB-SubCell"/>
</dbReference>
<dbReference type="AlphaFoldDB" id="A0A3E0VLK7"/>
<dbReference type="InterPro" id="IPR036259">
    <property type="entry name" value="MFS_trans_sf"/>
</dbReference>
<feature type="transmembrane region" description="Helical" evidence="7">
    <location>
        <begin position="376"/>
        <end position="399"/>
    </location>
</feature>
<dbReference type="Pfam" id="PF07690">
    <property type="entry name" value="MFS_1"/>
    <property type="match status" value="1"/>
</dbReference>
<reference evidence="9 10" key="1">
    <citation type="submission" date="2017-04" db="EMBL/GenBank/DDBJ databases">
        <title>Comparative genome analysis of Subtercola boreus.</title>
        <authorList>
            <person name="Cho Y.-J."/>
            <person name="Cho A."/>
            <person name="Kim O.-S."/>
            <person name="Lee J.-I."/>
        </authorList>
    </citation>
    <scope>NUCLEOTIDE SEQUENCE [LARGE SCALE GENOMIC DNA]</scope>
    <source>
        <strain evidence="9 10">K300</strain>
    </source>
</reference>
<dbReference type="EMBL" id="NBWZ01000001">
    <property type="protein sequence ID" value="RFA10874.1"/>
    <property type="molecule type" value="Genomic_DNA"/>
</dbReference>
<comment type="subcellular location">
    <subcellularLocation>
        <location evidence="1">Cell membrane</location>
        <topology evidence="1">Multi-pass membrane protein</topology>
    </subcellularLocation>
</comment>
<feature type="transmembrane region" description="Helical" evidence="7">
    <location>
        <begin position="199"/>
        <end position="218"/>
    </location>
</feature>
<dbReference type="SUPFAM" id="SSF103473">
    <property type="entry name" value="MFS general substrate transporter"/>
    <property type="match status" value="1"/>
</dbReference>
<dbReference type="Proteomes" id="UP000256486">
    <property type="component" value="Unassembled WGS sequence"/>
</dbReference>
<feature type="transmembrane region" description="Helical" evidence="7">
    <location>
        <begin position="62"/>
        <end position="84"/>
    </location>
</feature>
<evidence type="ECO:0000313" key="9">
    <source>
        <dbReference type="EMBL" id="RFA10874.1"/>
    </source>
</evidence>
<dbReference type="InterPro" id="IPR011701">
    <property type="entry name" value="MFS"/>
</dbReference>
<organism evidence="9 10">
    <name type="scientific">Subtercola boreus</name>
    <dbReference type="NCBI Taxonomy" id="120213"/>
    <lineage>
        <taxon>Bacteria</taxon>
        <taxon>Bacillati</taxon>
        <taxon>Actinomycetota</taxon>
        <taxon>Actinomycetes</taxon>
        <taxon>Micrococcales</taxon>
        <taxon>Microbacteriaceae</taxon>
        <taxon>Subtercola</taxon>
    </lineage>
</organism>
<feature type="transmembrane region" description="Helical" evidence="7">
    <location>
        <begin position="339"/>
        <end position="364"/>
    </location>
</feature>
<dbReference type="PANTHER" id="PTHR43045:SF1">
    <property type="entry name" value="SHIKIMATE TRANSPORTER"/>
    <property type="match status" value="1"/>
</dbReference>
<sequence>MTTRVLPNTTSEKPPKVVNQAKRASLAGFFGATLEYYDMYIYASAAALVFGRIFFPESGAAGLLLALATYGVAYLARPLGGFVAGHFGDRFGRRNVLVATLLVMGVATFLIGCLPSFSAIGIAAPILLVLLRLLQGFSVGGEASGSAALTLEHAPEGRRGLYISWMLNGIWVGYIAASFAFLAIATMPQDQLLAWGWRIPFWSSAVIVVFGLIIRRTLQDPEIYVEEKANDEIPKAPIKELLRTHTSDVVRVIFATFLIVISTVVPVYGLAYATNIVGIPASTMLWVVIVGYVVALVLQPLFALLSDLYGRKPVMIIGNIGGALSVWLFFWAVSEQNIGLIYVGILLTISLSFSATNAIYPVFFSEMFNVKVRVSGMAIGLQLGIVVTGFSPTIITALASATGDSWWPAATFVSVACVISAIAIATARETYRVPLEDLGRSMA</sequence>